<dbReference type="NCBIfam" id="TIGR00229">
    <property type="entry name" value="sensory_box"/>
    <property type="match status" value="1"/>
</dbReference>
<dbReference type="SUPFAM" id="SSF47384">
    <property type="entry name" value="Homodimeric domain of signal transducing histidine kinase"/>
    <property type="match status" value="1"/>
</dbReference>
<evidence type="ECO:0000256" key="5">
    <source>
        <dbReference type="ARBA" id="ARBA00022777"/>
    </source>
</evidence>
<dbReference type="Gene3D" id="3.30.450.20">
    <property type="entry name" value="PAS domain"/>
    <property type="match status" value="1"/>
</dbReference>
<dbReference type="FunFam" id="3.30.565.10:FF:000010">
    <property type="entry name" value="Sensor histidine kinase RcsC"/>
    <property type="match status" value="1"/>
</dbReference>
<dbReference type="Pfam" id="PF00512">
    <property type="entry name" value="HisKA"/>
    <property type="match status" value="1"/>
</dbReference>
<evidence type="ECO:0000256" key="4">
    <source>
        <dbReference type="ARBA" id="ARBA00022679"/>
    </source>
</evidence>
<dbReference type="CDD" id="cd16922">
    <property type="entry name" value="HATPase_EvgS-ArcB-TorS-like"/>
    <property type="match status" value="1"/>
</dbReference>
<dbReference type="InterPro" id="IPR029016">
    <property type="entry name" value="GAF-like_dom_sf"/>
</dbReference>
<keyword evidence="4" id="KW-0808">Transferase</keyword>
<dbReference type="PROSITE" id="PS50112">
    <property type="entry name" value="PAS"/>
    <property type="match status" value="1"/>
</dbReference>
<dbReference type="InterPro" id="IPR003018">
    <property type="entry name" value="GAF"/>
</dbReference>
<dbReference type="Gene3D" id="1.10.287.130">
    <property type="match status" value="1"/>
</dbReference>
<name>A0A6J4LGK3_9BACT</name>
<keyword evidence="3" id="KW-0597">Phosphoprotein</keyword>
<dbReference type="SUPFAM" id="SSF55785">
    <property type="entry name" value="PYP-like sensor domain (PAS domain)"/>
    <property type="match status" value="1"/>
</dbReference>
<evidence type="ECO:0000256" key="2">
    <source>
        <dbReference type="ARBA" id="ARBA00012438"/>
    </source>
</evidence>
<dbReference type="InterPro" id="IPR004358">
    <property type="entry name" value="Sig_transdc_His_kin-like_C"/>
</dbReference>
<dbReference type="InterPro" id="IPR000014">
    <property type="entry name" value="PAS"/>
</dbReference>
<sequence length="544" mass="57678">MPNDAGGGPPPGAALDPSSLARYERAGDRVLESLGEAVCVLDGAWRFVYWNAAAERMSGVPREQLLGRRLTEQFAEALGTELARAAAETMRTSEPRELRAWRFGGGAGGRAAGVYDVRCYPVEGGGLLVLFDEVSARVAQEAELAERVAEGESLRELARAMAAVADSPTLLAVLCDAAMRLGSAAGALVAQQRGGEAEYLAAAGMAAAGAGVRFPVAGSMYERAVRERRPVSVAQYEATAPPLDALARETNVGPILATPLVAQDQVIGALFVVRQRGEPPFSARDHERLGVVADHAALALWKARITEEAQAADEAKGNFLATISHELRTPLTALTGYGELLADEIVGELSRQQADIVERMRSVTHHLTVMIDEILTYSALEAGREQVRPSASSAVAIVRDAVAVIEPLARQKGIAIEVDVPSHDPRLVTDVDKVRQILVNLAGNAVKFTDRGAVRLVVRNGDGTVRFAVRDTGAGIAPEEQARIFQPFAQVESGLTRRHGGTGLGLYISRRLADLLGGAIELESALGEGSTFTLLLPAEPARGE</sequence>
<feature type="domain" description="PAS" evidence="7">
    <location>
        <begin position="23"/>
        <end position="97"/>
    </location>
</feature>
<keyword evidence="5" id="KW-0418">Kinase</keyword>
<dbReference type="SMART" id="SM00387">
    <property type="entry name" value="HATPase_c"/>
    <property type="match status" value="1"/>
</dbReference>
<evidence type="ECO:0000256" key="1">
    <source>
        <dbReference type="ARBA" id="ARBA00000085"/>
    </source>
</evidence>
<dbReference type="PROSITE" id="PS50109">
    <property type="entry name" value="HIS_KIN"/>
    <property type="match status" value="1"/>
</dbReference>
<comment type="catalytic activity">
    <reaction evidence="1">
        <text>ATP + protein L-histidine = ADP + protein N-phospho-L-histidine.</text>
        <dbReference type="EC" id="2.7.13.3"/>
    </reaction>
</comment>
<dbReference type="CDD" id="cd00130">
    <property type="entry name" value="PAS"/>
    <property type="match status" value="1"/>
</dbReference>
<dbReference type="Gene3D" id="3.30.565.10">
    <property type="entry name" value="Histidine kinase-like ATPase, C-terminal domain"/>
    <property type="match status" value="1"/>
</dbReference>
<dbReference type="SMART" id="SM00091">
    <property type="entry name" value="PAS"/>
    <property type="match status" value="1"/>
</dbReference>
<dbReference type="Pfam" id="PF13185">
    <property type="entry name" value="GAF_2"/>
    <property type="match status" value="1"/>
</dbReference>
<dbReference type="EC" id="2.7.13.3" evidence="2"/>
<dbReference type="InterPro" id="IPR013656">
    <property type="entry name" value="PAS_4"/>
</dbReference>
<protein>
    <recommendedName>
        <fullName evidence="2">histidine kinase</fullName>
        <ecNumber evidence="2">2.7.13.3</ecNumber>
    </recommendedName>
</protein>
<dbReference type="Pfam" id="PF08448">
    <property type="entry name" value="PAS_4"/>
    <property type="match status" value="1"/>
</dbReference>
<dbReference type="InterPro" id="IPR035965">
    <property type="entry name" value="PAS-like_dom_sf"/>
</dbReference>
<reference evidence="8" key="1">
    <citation type="submission" date="2020-02" db="EMBL/GenBank/DDBJ databases">
        <authorList>
            <person name="Meier V. D."/>
        </authorList>
    </citation>
    <scope>NUCLEOTIDE SEQUENCE</scope>
    <source>
        <strain evidence="8">AVDCRST_MAG11</strain>
    </source>
</reference>
<dbReference type="GO" id="GO:0000155">
    <property type="term" value="F:phosphorelay sensor kinase activity"/>
    <property type="evidence" value="ECO:0007669"/>
    <property type="project" value="InterPro"/>
</dbReference>
<gene>
    <name evidence="8" type="ORF">AVDCRST_MAG11-2498</name>
</gene>
<dbReference type="PANTHER" id="PTHR43047">
    <property type="entry name" value="TWO-COMPONENT HISTIDINE PROTEIN KINASE"/>
    <property type="match status" value="1"/>
</dbReference>
<dbReference type="InterPro" id="IPR005467">
    <property type="entry name" value="His_kinase_dom"/>
</dbReference>
<dbReference type="InterPro" id="IPR036097">
    <property type="entry name" value="HisK_dim/P_sf"/>
</dbReference>
<organism evidence="8">
    <name type="scientific">uncultured Gemmatimonadaceae bacterium</name>
    <dbReference type="NCBI Taxonomy" id="246130"/>
    <lineage>
        <taxon>Bacteria</taxon>
        <taxon>Pseudomonadati</taxon>
        <taxon>Gemmatimonadota</taxon>
        <taxon>Gemmatimonadia</taxon>
        <taxon>Gemmatimonadales</taxon>
        <taxon>Gemmatimonadaceae</taxon>
        <taxon>environmental samples</taxon>
    </lineage>
</organism>
<evidence type="ECO:0000259" key="6">
    <source>
        <dbReference type="PROSITE" id="PS50109"/>
    </source>
</evidence>
<dbReference type="InterPro" id="IPR036890">
    <property type="entry name" value="HATPase_C_sf"/>
</dbReference>
<accession>A0A6J4LGK3</accession>
<evidence type="ECO:0000259" key="7">
    <source>
        <dbReference type="PROSITE" id="PS50112"/>
    </source>
</evidence>
<dbReference type="CDD" id="cd00082">
    <property type="entry name" value="HisKA"/>
    <property type="match status" value="1"/>
</dbReference>
<proteinExistence type="predicted"/>
<dbReference type="Pfam" id="PF02518">
    <property type="entry name" value="HATPase_c"/>
    <property type="match status" value="1"/>
</dbReference>
<dbReference type="SUPFAM" id="SSF55781">
    <property type="entry name" value="GAF domain-like"/>
    <property type="match status" value="1"/>
</dbReference>
<dbReference type="PANTHER" id="PTHR43047:SF64">
    <property type="entry name" value="HISTIDINE KINASE CONTAINING CHEY-HOMOLOGOUS RECEIVER DOMAIN AND PAS DOMAIN-RELATED"/>
    <property type="match status" value="1"/>
</dbReference>
<dbReference type="SMART" id="SM00065">
    <property type="entry name" value="GAF"/>
    <property type="match status" value="1"/>
</dbReference>
<dbReference type="Gene3D" id="3.30.450.40">
    <property type="match status" value="1"/>
</dbReference>
<dbReference type="PRINTS" id="PR00344">
    <property type="entry name" value="BCTRLSENSOR"/>
</dbReference>
<dbReference type="InterPro" id="IPR003661">
    <property type="entry name" value="HisK_dim/P_dom"/>
</dbReference>
<dbReference type="InterPro" id="IPR003594">
    <property type="entry name" value="HATPase_dom"/>
</dbReference>
<dbReference type="SMART" id="SM00388">
    <property type="entry name" value="HisKA"/>
    <property type="match status" value="1"/>
</dbReference>
<evidence type="ECO:0000313" key="8">
    <source>
        <dbReference type="EMBL" id="CAA9331622.1"/>
    </source>
</evidence>
<feature type="domain" description="Histidine kinase" evidence="6">
    <location>
        <begin position="322"/>
        <end position="540"/>
    </location>
</feature>
<dbReference type="AlphaFoldDB" id="A0A6J4LGK3"/>
<evidence type="ECO:0000256" key="3">
    <source>
        <dbReference type="ARBA" id="ARBA00022553"/>
    </source>
</evidence>
<dbReference type="EMBL" id="CADCTU010000563">
    <property type="protein sequence ID" value="CAA9331622.1"/>
    <property type="molecule type" value="Genomic_DNA"/>
</dbReference>
<dbReference type="SUPFAM" id="SSF55874">
    <property type="entry name" value="ATPase domain of HSP90 chaperone/DNA topoisomerase II/histidine kinase"/>
    <property type="match status" value="1"/>
</dbReference>